<protein>
    <submittedName>
        <fullName evidence="1">Uncharacterized protein</fullName>
    </submittedName>
</protein>
<dbReference type="Proteomes" id="UP001154259">
    <property type="component" value="Unassembled WGS sequence"/>
</dbReference>
<dbReference type="Proteomes" id="UP001154255">
    <property type="component" value="Unassembled WGS sequence"/>
</dbReference>
<sequence length="85" mass="9895">MIRKIIVLVVAIAACIGLGVYIRSYNSNNSFNAQQRFNTIMQAADEQAQDILKETDEKKKKNAQLFIERKDNLLRHQQKELFNQQ</sequence>
<dbReference type="EMBL" id="CAMXCM010000003">
    <property type="protein sequence ID" value="CAI3944302.1"/>
    <property type="molecule type" value="Genomic_DNA"/>
</dbReference>
<evidence type="ECO:0000313" key="4">
    <source>
        <dbReference type="Proteomes" id="UP001154259"/>
    </source>
</evidence>
<keyword evidence="4" id="KW-1185">Reference proteome</keyword>
<evidence type="ECO:0000313" key="2">
    <source>
        <dbReference type="EMBL" id="CAI3951866.1"/>
    </source>
</evidence>
<organism evidence="1 3">
    <name type="scientific">Commensalibacter communis</name>
    <dbReference type="NCBI Taxonomy" id="2972786"/>
    <lineage>
        <taxon>Bacteria</taxon>
        <taxon>Pseudomonadati</taxon>
        <taxon>Pseudomonadota</taxon>
        <taxon>Alphaproteobacteria</taxon>
        <taxon>Acetobacterales</taxon>
        <taxon>Acetobacteraceae</taxon>
    </lineage>
</organism>
<evidence type="ECO:0000313" key="1">
    <source>
        <dbReference type="EMBL" id="CAI3944302.1"/>
    </source>
</evidence>
<dbReference type="EMBL" id="CAMXCS010000005">
    <property type="protein sequence ID" value="CAI3951866.1"/>
    <property type="molecule type" value="Genomic_DNA"/>
</dbReference>
<proteinExistence type="predicted"/>
<comment type="caution">
    <text evidence="1">The sequence shown here is derived from an EMBL/GenBank/DDBJ whole genome shotgun (WGS) entry which is preliminary data.</text>
</comment>
<gene>
    <name evidence="2" type="ORF">R53529_LOCUS1753</name>
    <name evidence="1" type="ORF">R53530_LOCUS1425</name>
</gene>
<dbReference type="RefSeq" id="WP_271790184.1">
    <property type="nucleotide sequence ID" value="NZ_CAMXCM010000003.1"/>
</dbReference>
<accession>A0A9W4TPB2</accession>
<name>A0A9W4TPB2_9PROT</name>
<dbReference type="PROSITE" id="PS51257">
    <property type="entry name" value="PROKAR_LIPOPROTEIN"/>
    <property type="match status" value="1"/>
</dbReference>
<evidence type="ECO:0000313" key="3">
    <source>
        <dbReference type="Proteomes" id="UP001154255"/>
    </source>
</evidence>
<dbReference type="AlphaFoldDB" id="A0A9W4TPB2"/>
<reference evidence="1" key="1">
    <citation type="submission" date="2022-10" db="EMBL/GenBank/DDBJ databases">
        <authorList>
            <person name="Botero Cardona J."/>
        </authorList>
    </citation>
    <scope>NUCLEOTIDE SEQUENCE</scope>
    <source>
        <strain evidence="1">LMG 31819</strain>
        <strain evidence="2">R-53529</strain>
    </source>
</reference>